<sequence>MNISKGKITLAVAAALLMGGCSSSHSPEVAKAIAEHEKAFEGGYDEQVKKIKPYRHEIGREHSNIRFLDVNDYEIIAEDERRLPSQFNLPATIKDNADSEKTIFTLDSFAAMIYQTSGIVLDVSSPDLQVLAKNNKEDQNGLGNADGLGLPTPQLQGVRNDSAQQYDQAQQLLGVQTNANNDRDGLKLKHFEYSGDLRGLLDYVSILNGIKWKYDEDAKRAFMYAYDTESFFIHDFSDDMQLDSEVTTETQQDTESTNGGSSKEMARTATLNSWDNIKEDITNMLSKDTGRAGFDRKYGQVTVTDSDFVLNRVKKYVQKKNDAFGKEITLDIRFIQFSYTEGDNKSISQNYLNDRLQNNILGSFDLEFGTGALSPNIGSNLGTLQEMMSGNFLTLATESQEILLGMLNSIGTAKTSFKSQVEVLNNDSISDQKVINQEYIDSIERSNYGDENSNESITTEKGVAVDGFNLTARPRIAGDEIILNYTINSADFLNLDDAGLGNGLEGVSLKRDGSAVIDQTVKLKNGIPKIVKFTHQDDETVDSQGLFDHAFWFLGGNEDLSKNKNATIVTITAYYNN</sequence>
<evidence type="ECO:0000256" key="2">
    <source>
        <dbReference type="SAM" id="SignalP"/>
    </source>
</evidence>
<organism evidence="3 4">
    <name type="scientific">Alteromonas mediterranea</name>
    <dbReference type="NCBI Taxonomy" id="314275"/>
    <lineage>
        <taxon>Bacteria</taxon>
        <taxon>Pseudomonadati</taxon>
        <taxon>Pseudomonadota</taxon>
        <taxon>Gammaproteobacteria</taxon>
        <taxon>Alteromonadales</taxon>
        <taxon>Alteromonadaceae</taxon>
        <taxon>Alteromonas/Salinimonas group</taxon>
        <taxon>Alteromonas</taxon>
    </lineage>
</organism>
<dbReference type="EMBL" id="CP018025">
    <property type="protein sequence ID" value="APD91939.1"/>
    <property type="molecule type" value="Genomic_DNA"/>
</dbReference>
<dbReference type="PROSITE" id="PS51257">
    <property type="entry name" value="PROKAR_LIPOPROTEIN"/>
    <property type="match status" value="1"/>
</dbReference>
<feature type="chain" id="PRO_5042217542" description="Lipoprotein" evidence="2">
    <location>
        <begin position="27"/>
        <end position="577"/>
    </location>
</feature>
<evidence type="ECO:0000256" key="1">
    <source>
        <dbReference type="SAM" id="MobiDB-lite"/>
    </source>
</evidence>
<evidence type="ECO:0000313" key="4">
    <source>
        <dbReference type="Proteomes" id="UP000182101"/>
    </source>
</evidence>
<accession>A0AAC9NTM7</accession>
<keyword evidence="2" id="KW-0732">Signal</keyword>
<reference evidence="3 4" key="1">
    <citation type="submission" date="2016-11" db="EMBL/GenBank/DDBJ databases">
        <title>Networking in microbes: conjugative elements and plasmids in the genus Alteromonas.</title>
        <authorList>
            <person name="Lopez-Perez M."/>
            <person name="Ramon-Marco N."/>
            <person name="Rodriguez-Valera F."/>
        </authorList>
    </citation>
    <scope>NUCLEOTIDE SEQUENCE [LARGE SCALE GENOMIC DNA]</scope>
    <source>
        <strain evidence="3 4">CP48</strain>
        <plasmid evidence="4">pamcp48-600</plasmid>
    </source>
</reference>
<gene>
    <name evidence="3" type="ORF">BM524_18640</name>
</gene>
<feature type="signal peptide" evidence="2">
    <location>
        <begin position="1"/>
        <end position="26"/>
    </location>
</feature>
<protein>
    <recommendedName>
        <fullName evidence="5">Lipoprotein</fullName>
    </recommendedName>
</protein>
<feature type="region of interest" description="Disordered" evidence="1">
    <location>
        <begin position="244"/>
        <end position="265"/>
    </location>
</feature>
<dbReference type="RefSeq" id="WP_071960549.1">
    <property type="nucleotide sequence ID" value="NZ_CP018025.1"/>
</dbReference>
<evidence type="ECO:0008006" key="5">
    <source>
        <dbReference type="Google" id="ProtNLM"/>
    </source>
</evidence>
<geneLocation type="plasmid" evidence="4">
    <name>pamcp48-600</name>
</geneLocation>
<proteinExistence type="predicted"/>
<dbReference type="Proteomes" id="UP000182101">
    <property type="component" value="Plasmid pAMCP48-600"/>
</dbReference>
<feature type="compositionally biased region" description="Polar residues" evidence="1">
    <location>
        <begin position="244"/>
        <end position="261"/>
    </location>
</feature>
<dbReference type="AlphaFoldDB" id="A0AAC9NTM7"/>
<evidence type="ECO:0000313" key="3">
    <source>
        <dbReference type="EMBL" id="APD91939.1"/>
    </source>
</evidence>
<keyword evidence="3" id="KW-0614">Plasmid</keyword>
<name>A0AAC9NTM7_9ALTE</name>